<name>A0ABR2PTS3_9ROSI</name>
<feature type="transmembrane region" description="Helical" evidence="8">
    <location>
        <begin position="65"/>
        <end position="89"/>
    </location>
</feature>
<proteinExistence type="predicted"/>
<comment type="subcellular location">
    <subcellularLocation>
        <location evidence="1">Golgi apparatus membrane</location>
    </subcellularLocation>
</comment>
<evidence type="ECO:0000256" key="3">
    <source>
        <dbReference type="ARBA" id="ARBA00022679"/>
    </source>
</evidence>
<evidence type="ECO:0000256" key="2">
    <source>
        <dbReference type="ARBA" id="ARBA00022676"/>
    </source>
</evidence>
<evidence type="ECO:0000256" key="7">
    <source>
        <dbReference type="ARBA" id="ARBA00023136"/>
    </source>
</evidence>
<comment type="caution">
    <text evidence="9">The sequence shown here is derived from an EMBL/GenBank/DDBJ whole genome shotgun (WGS) entry which is preliminary data.</text>
</comment>
<organism evidence="9 10">
    <name type="scientific">Hibiscus sabdariffa</name>
    <name type="common">roselle</name>
    <dbReference type="NCBI Taxonomy" id="183260"/>
    <lineage>
        <taxon>Eukaryota</taxon>
        <taxon>Viridiplantae</taxon>
        <taxon>Streptophyta</taxon>
        <taxon>Embryophyta</taxon>
        <taxon>Tracheophyta</taxon>
        <taxon>Spermatophyta</taxon>
        <taxon>Magnoliopsida</taxon>
        <taxon>eudicotyledons</taxon>
        <taxon>Gunneridae</taxon>
        <taxon>Pentapetalae</taxon>
        <taxon>rosids</taxon>
        <taxon>malvids</taxon>
        <taxon>Malvales</taxon>
        <taxon>Malvaceae</taxon>
        <taxon>Malvoideae</taxon>
        <taxon>Hibiscus</taxon>
    </lineage>
</organism>
<keyword evidence="2" id="KW-0328">Glycosyltransferase</keyword>
<keyword evidence="5 8" id="KW-1133">Transmembrane helix</keyword>
<evidence type="ECO:0000256" key="8">
    <source>
        <dbReference type="SAM" id="Phobius"/>
    </source>
</evidence>
<keyword evidence="6" id="KW-0333">Golgi apparatus</keyword>
<dbReference type="PANTHER" id="PTHR32044">
    <property type="entry name" value="GLUCOMANNAN 4-BETA-MANNOSYLTRANSFERASE 9"/>
    <property type="match status" value="1"/>
</dbReference>
<keyword evidence="7 8" id="KW-0472">Membrane</keyword>
<keyword evidence="4 8" id="KW-0812">Transmembrane</keyword>
<protein>
    <submittedName>
        <fullName evidence="9">Uncharacterized protein</fullName>
    </submittedName>
</protein>
<evidence type="ECO:0000256" key="6">
    <source>
        <dbReference type="ARBA" id="ARBA00023034"/>
    </source>
</evidence>
<evidence type="ECO:0000313" key="9">
    <source>
        <dbReference type="EMBL" id="KAK8991758.1"/>
    </source>
</evidence>
<gene>
    <name evidence="9" type="ORF">V6N11_062753</name>
</gene>
<keyword evidence="3" id="KW-0808">Transferase</keyword>
<reference evidence="9 10" key="1">
    <citation type="journal article" date="2024" name="G3 (Bethesda)">
        <title>Genome assembly of Hibiscus sabdariffa L. provides insights into metabolisms of medicinal natural products.</title>
        <authorList>
            <person name="Kim T."/>
        </authorList>
    </citation>
    <scope>NUCLEOTIDE SEQUENCE [LARGE SCALE GENOMIC DNA]</scope>
    <source>
        <strain evidence="9">TK-2024</strain>
        <tissue evidence="9">Old leaves</tissue>
    </source>
</reference>
<evidence type="ECO:0000256" key="5">
    <source>
        <dbReference type="ARBA" id="ARBA00022989"/>
    </source>
</evidence>
<dbReference type="PANTHER" id="PTHR32044:SF84">
    <property type="entry name" value="XYLOGLUCAN GLYCOSYLTRANSFERASE 5-RELATED"/>
    <property type="match status" value="1"/>
</dbReference>
<accession>A0ABR2PTS3</accession>
<sequence>MPMEKTREKNAKQVTWVLLLKAHRVVGCVAWIATLFWRLLGTINKRLVFRQDVSMATEKLGKGKLLFAVIKGFLATSLTILAFEIVAYFKGWHYFQNPSLHIPRTSDIQGLLHLVYVTWLSIRADYIAPPIQALSKFCVALFLIQSADRMILSLGCFWIKYKKIKPRIEGDPFKSDDVEGSGYVYPMVLVQIPMCNEREVIIRTMHSL</sequence>
<keyword evidence="10" id="KW-1185">Reference proteome</keyword>
<evidence type="ECO:0000313" key="10">
    <source>
        <dbReference type="Proteomes" id="UP001396334"/>
    </source>
</evidence>
<dbReference type="EMBL" id="JBBPBN010000052">
    <property type="protein sequence ID" value="KAK8991758.1"/>
    <property type="molecule type" value="Genomic_DNA"/>
</dbReference>
<dbReference type="Proteomes" id="UP001396334">
    <property type="component" value="Unassembled WGS sequence"/>
</dbReference>
<evidence type="ECO:0000256" key="1">
    <source>
        <dbReference type="ARBA" id="ARBA00004394"/>
    </source>
</evidence>
<evidence type="ECO:0000256" key="4">
    <source>
        <dbReference type="ARBA" id="ARBA00022692"/>
    </source>
</evidence>